<name>A0A250JEP0_9BACT</name>
<dbReference type="GO" id="GO:1990961">
    <property type="term" value="P:xenobiotic detoxification by transmembrane export across the plasma membrane"/>
    <property type="evidence" value="ECO:0007669"/>
    <property type="project" value="UniProtKB-ARBA"/>
</dbReference>
<dbReference type="Gene3D" id="1.10.3730.20">
    <property type="match status" value="1"/>
</dbReference>
<dbReference type="SUPFAM" id="SSF103481">
    <property type="entry name" value="Multidrug resistance efflux transporter EmrE"/>
    <property type="match status" value="1"/>
</dbReference>
<dbReference type="Pfam" id="PF00893">
    <property type="entry name" value="Multi_Drug_Res"/>
    <property type="match status" value="1"/>
</dbReference>
<evidence type="ECO:0000313" key="10">
    <source>
        <dbReference type="Proteomes" id="UP000217257"/>
    </source>
</evidence>
<gene>
    <name evidence="9" type="ORF">CYFUS_007337</name>
</gene>
<reference evidence="9 10" key="1">
    <citation type="submission" date="2017-06" db="EMBL/GenBank/DDBJ databases">
        <title>Sequencing and comparative analysis of myxobacterial genomes.</title>
        <authorList>
            <person name="Rupp O."/>
            <person name="Goesmann A."/>
            <person name="Sogaard-Andersen L."/>
        </authorList>
    </citation>
    <scope>NUCLEOTIDE SEQUENCE [LARGE SCALE GENOMIC DNA]</scope>
    <source>
        <strain evidence="9 10">DSM 52655</strain>
    </source>
</reference>
<evidence type="ECO:0000256" key="7">
    <source>
        <dbReference type="RuleBase" id="RU003942"/>
    </source>
</evidence>
<keyword evidence="4 7" id="KW-0812">Transmembrane</keyword>
<evidence type="ECO:0000313" key="9">
    <source>
        <dbReference type="EMBL" id="ATB41861.1"/>
    </source>
</evidence>
<evidence type="ECO:0000256" key="2">
    <source>
        <dbReference type="ARBA" id="ARBA00022448"/>
    </source>
</evidence>
<sequence>MAWFVLMVSGVLESGWALALKKSEGFTQPVPSVVFLVLAAMSFGGLAWAMKSLPAGPSYAVWTGIGAALTAVLGILLFGESVSGVKLASIGFIVIGVIGLALSGGGH</sequence>
<keyword evidence="3" id="KW-1003">Cell membrane</keyword>
<dbReference type="RefSeq" id="WP_002624922.1">
    <property type="nucleotide sequence ID" value="NZ_CP022098.1"/>
</dbReference>
<protein>
    <submittedName>
        <fullName evidence="9">Quaternary ammonium compound-resistance protein SugE</fullName>
    </submittedName>
</protein>
<dbReference type="Proteomes" id="UP000217257">
    <property type="component" value="Chromosome"/>
</dbReference>
<dbReference type="InterPro" id="IPR045324">
    <property type="entry name" value="Small_multidrug_res"/>
</dbReference>
<dbReference type="AlphaFoldDB" id="A0A250JEP0"/>
<evidence type="ECO:0000256" key="5">
    <source>
        <dbReference type="ARBA" id="ARBA00022989"/>
    </source>
</evidence>
<feature type="transmembrane region" description="Helical" evidence="8">
    <location>
        <begin position="59"/>
        <end position="78"/>
    </location>
</feature>
<dbReference type="InterPro" id="IPR037185">
    <property type="entry name" value="EmrE-like"/>
</dbReference>
<dbReference type="InterPro" id="IPR000390">
    <property type="entry name" value="Small_drug/metabolite_transptr"/>
</dbReference>
<accession>A0A250JEP0</accession>
<organism evidence="9 10">
    <name type="scientific">Cystobacter fuscus</name>
    <dbReference type="NCBI Taxonomy" id="43"/>
    <lineage>
        <taxon>Bacteria</taxon>
        <taxon>Pseudomonadati</taxon>
        <taxon>Myxococcota</taxon>
        <taxon>Myxococcia</taxon>
        <taxon>Myxococcales</taxon>
        <taxon>Cystobacterineae</taxon>
        <taxon>Archangiaceae</taxon>
        <taxon>Cystobacter</taxon>
    </lineage>
</organism>
<dbReference type="PANTHER" id="PTHR30561:SF21">
    <property type="entry name" value="MOLECULAR CHAPERONE"/>
    <property type="match status" value="1"/>
</dbReference>
<dbReference type="EMBL" id="CP022098">
    <property type="protein sequence ID" value="ATB41861.1"/>
    <property type="molecule type" value="Genomic_DNA"/>
</dbReference>
<dbReference type="GO" id="GO:0022857">
    <property type="term" value="F:transmembrane transporter activity"/>
    <property type="evidence" value="ECO:0007669"/>
    <property type="project" value="InterPro"/>
</dbReference>
<dbReference type="GO" id="GO:0005886">
    <property type="term" value="C:plasma membrane"/>
    <property type="evidence" value="ECO:0007669"/>
    <property type="project" value="UniProtKB-SubCell"/>
</dbReference>
<evidence type="ECO:0000256" key="4">
    <source>
        <dbReference type="ARBA" id="ARBA00022692"/>
    </source>
</evidence>
<keyword evidence="6 8" id="KW-0472">Membrane</keyword>
<proteinExistence type="inferred from homology"/>
<keyword evidence="5 8" id="KW-1133">Transmembrane helix</keyword>
<feature type="transmembrane region" description="Helical" evidence="8">
    <location>
        <begin position="29"/>
        <end position="50"/>
    </location>
</feature>
<dbReference type="PANTHER" id="PTHR30561">
    <property type="entry name" value="SMR FAMILY PROTON-DEPENDENT DRUG EFFLUX TRANSPORTER SUGE"/>
    <property type="match status" value="1"/>
</dbReference>
<evidence type="ECO:0000256" key="1">
    <source>
        <dbReference type="ARBA" id="ARBA00004651"/>
    </source>
</evidence>
<feature type="transmembrane region" description="Helical" evidence="8">
    <location>
        <begin position="84"/>
        <end position="102"/>
    </location>
</feature>
<evidence type="ECO:0000256" key="8">
    <source>
        <dbReference type="SAM" id="Phobius"/>
    </source>
</evidence>
<evidence type="ECO:0000256" key="3">
    <source>
        <dbReference type="ARBA" id="ARBA00022475"/>
    </source>
</evidence>
<keyword evidence="2" id="KW-0813">Transport</keyword>
<dbReference type="FunFam" id="1.10.3730.20:FF:000001">
    <property type="entry name" value="Quaternary ammonium compound resistance transporter SugE"/>
    <property type="match status" value="1"/>
</dbReference>
<evidence type="ECO:0000256" key="6">
    <source>
        <dbReference type="ARBA" id="ARBA00023136"/>
    </source>
</evidence>
<dbReference type="KEGG" id="cfus:CYFUS_007337"/>
<comment type="similarity">
    <text evidence="7">Belongs to the drug/metabolite transporter (DMT) superfamily. Small multidrug resistance (SMR) (TC 2.A.7.1) family.</text>
</comment>
<comment type="subcellular location">
    <subcellularLocation>
        <location evidence="1 7">Cell membrane</location>
        <topology evidence="1 7">Multi-pass membrane protein</topology>
    </subcellularLocation>
</comment>